<feature type="region of interest" description="Disordered" evidence="2">
    <location>
        <begin position="46"/>
        <end position="75"/>
    </location>
</feature>
<accession>B9TJS5</accession>
<dbReference type="EMBL" id="EQ984309">
    <property type="protein sequence ID" value="EEF23889.1"/>
    <property type="molecule type" value="Genomic_DNA"/>
</dbReference>
<evidence type="ECO:0000256" key="2">
    <source>
        <dbReference type="SAM" id="MobiDB-lite"/>
    </source>
</evidence>
<sequence>MRRPTGWATADLRDAFGRERNYWVLAPPWPACGQDALREKLRECSGPDSYKSGDQLPKGAGVLSKRHEGDSTKSSVATHCDHKLNLEIYTMNLIPIVKAILSQYAGIRVNGRVASQRTIDARGESICGSYRTLLLLGYKLEHPRNIGDRHIKALCIHWHESRLSPKTIQGYLSNLRIFCGWIGKKGLVKNVHYYLPNVPKNELRVKTTALKSKSWAEAGINVADKVELASQLDWRFGLMLMTQ</sequence>
<evidence type="ECO:0000313" key="3">
    <source>
        <dbReference type="EMBL" id="EEF23889.1"/>
    </source>
</evidence>
<evidence type="ECO:0000313" key="4">
    <source>
        <dbReference type="Proteomes" id="UP000008311"/>
    </source>
</evidence>
<reference evidence="4" key="1">
    <citation type="journal article" date="2010" name="Nat. Biotechnol.">
        <title>Draft genome sequence of the oilseed species Ricinus communis.</title>
        <authorList>
            <person name="Chan A.P."/>
            <person name="Crabtree J."/>
            <person name="Zhao Q."/>
            <person name="Lorenzi H."/>
            <person name="Orvis J."/>
            <person name="Puiu D."/>
            <person name="Melake-Berhan A."/>
            <person name="Jones K.M."/>
            <person name="Redman J."/>
            <person name="Chen G."/>
            <person name="Cahoon E.B."/>
            <person name="Gedil M."/>
            <person name="Stanke M."/>
            <person name="Haas B.J."/>
            <person name="Wortman J.R."/>
            <person name="Fraser-Liggett C.M."/>
            <person name="Ravel J."/>
            <person name="Rabinowicz P.D."/>
        </authorList>
    </citation>
    <scope>NUCLEOTIDE SEQUENCE [LARGE SCALE GENOMIC DNA]</scope>
    <source>
        <strain evidence="4">cv. Hale</strain>
    </source>
</reference>
<dbReference type="AlphaFoldDB" id="B9TJS5"/>
<protein>
    <submittedName>
        <fullName evidence="3">Uncharacterized protein</fullName>
    </submittedName>
</protein>
<feature type="non-terminal residue" evidence="3">
    <location>
        <position position="243"/>
    </location>
</feature>
<dbReference type="InParanoid" id="B9TJS5"/>
<evidence type="ECO:0000256" key="1">
    <source>
        <dbReference type="ARBA" id="ARBA00023125"/>
    </source>
</evidence>
<keyword evidence="4" id="KW-1185">Reference proteome</keyword>
<dbReference type="Gene3D" id="1.10.150.130">
    <property type="match status" value="1"/>
</dbReference>
<gene>
    <name evidence="3" type="ORF">RCOM_2005860</name>
</gene>
<dbReference type="Proteomes" id="UP000008311">
    <property type="component" value="Unassembled WGS sequence"/>
</dbReference>
<name>B9TJS5_RICCO</name>
<organism evidence="3 4">
    <name type="scientific">Ricinus communis</name>
    <name type="common">Castor bean</name>
    <dbReference type="NCBI Taxonomy" id="3988"/>
    <lineage>
        <taxon>Eukaryota</taxon>
        <taxon>Viridiplantae</taxon>
        <taxon>Streptophyta</taxon>
        <taxon>Embryophyta</taxon>
        <taxon>Tracheophyta</taxon>
        <taxon>Spermatophyta</taxon>
        <taxon>Magnoliopsida</taxon>
        <taxon>eudicotyledons</taxon>
        <taxon>Gunneridae</taxon>
        <taxon>Pentapetalae</taxon>
        <taxon>rosids</taxon>
        <taxon>fabids</taxon>
        <taxon>Malpighiales</taxon>
        <taxon>Euphorbiaceae</taxon>
        <taxon>Acalyphoideae</taxon>
        <taxon>Acalypheae</taxon>
        <taxon>Ricinus</taxon>
    </lineage>
</organism>
<dbReference type="GO" id="GO:0003677">
    <property type="term" value="F:DNA binding"/>
    <property type="evidence" value="ECO:0007669"/>
    <property type="project" value="UniProtKB-KW"/>
</dbReference>
<dbReference type="InterPro" id="IPR010998">
    <property type="entry name" value="Integrase_recombinase_N"/>
</dbReference>
<proteinExistence type="predicted"/>
<keyword evidence="1" id="KW-0238">DNA-binding</keyword>